<accession>A0A1I7TJ34</accession>
<dbReference type="AlphaFoldDB" id="A0A1I7TJ34"/>
<protein>
    <submittedName>
        <fullName evidence="2">Crinkler (CRN) family protein</fullName>
    </submittedName>
</protein>
<organism evidence="1 2">
    <name type="scientific">Caenorhabditis tropicalis</name>
    <dbReference type="NCBI Taxonomy" id="1561998"/>
    <lineage>
        <taxon>Eukaryota</taxon>
        <taxon>Metazoa</taxon>
        <taxon>Ecdysozoa</taxon>
        <taxon>Nematoda</taxon>
        <taxon>Chromadorea</taxon>
        <taxon>Rhabditida</taxon>
        <taxon>Rhabditina</taxon>
        <taxon>Rhabditomorpha</taxon>
        <taxon>Rhabditoidea</taxon>
        <taxon>Rhabditidae</taxon>
        <taxon>Peloderinae</taxon>
        <taxon>Caenorhabditis</taxon>
    </lineage>
</organism>
<dbReference type="WBParaSite" id="Csp11.Scaffold626.g6424.t1">
    <property type="protein sequence ID" value="Csp11.Scaffold626.g6424.t1"/>
    <property type="gene ID" value="Csp11.Scaffold626.g6424"/>
</dbReference>
<proteinExistence type="predicted"/>
<evidence type="ECO:0000313" key="1">
    <source>
        <dbReference type="Proteomes" id="UP000095282"/>
    </source>
</evidence>
<keyword evidence="1" id="KW-1185">Reference proteome</keyword>
<sequence length="352" mass="41114">MHDVTIELDFDDETWSDLDVLNDKVLEEDEDDVIISDPISLSRVVFKLPGSVKIRHLAQEVRDLIFSNLTVPPTVTIGSWQMVVDFLSASEKFQGDFSDSNHKDVWKPFNNLHAQILVNALIKVERIDILAKLKSLMETECLLSTEEERVEPVRHHVKSATTTIVPAPPFVPFDASKMILVLHYETTKLEKENYYWFWDNFTDHLKKKSKQGYSALDITKLKKNDGGNRIQMVEHVYPQFPHIVVCFNDSYIQELRKAEVSTKFKFCRSIHRKTDEEFVQNDNRNLRCRCVIMPQMTEKLITSWAMLTHNYHWPDDYDDFIGRILDLDNVKVRFATAEEEREKYSGKNNVTL</sequence>
<dbReference type="STRING" id="1561998.A0A1I7TJ34"/>
<evidence type="ECO:0000313" key="2">
    <source>
        <dbReference type="WBParaSite" id="Csp11.Scaffold626.g6424.t1"/>
    </source>
</evidence>
<dbReference type="eggNOG" id="ENOG502SFCB">
    <property type="taxonomic scope" value="Eukaryota"/>
</dbReference>
<dbReference type="Proteomes" id="UP000095282">
    <property type="component" value="Unplaced"/>
</dbReference>
<name>A0A1I7TJ34_9PELO</name>
<reference evidence="2" key="1">
    <citation type="submission" date="2016-11" db="UniProtKB">
        <authorList>
            <consortium name="WormBaseParasite"/>
        </authorList>
    </citation>
    <scope>IDENTIFICATION</scope>
</reference>